<name>A0A1M5B9N5_9SPHI</name>
<keyword evidence="2 5" id="KW-0238">DNA-binding</keyword>
<dbReference type="PANTHER" id="PTHR46796">
    <property type="entry name" value="HTH-TYPE TRANSCRIPTIONAL ACTIVATOR RHAS-RELATED"/>
    <property type="match status" value="1"/>
</dbReference>
<dbReference type="GO" id="GO:0043565">
    <property type="term" value="F:sequence-specific DNA binding"/>
    <property type="evidence" value="ECO:0007669"/>
    <property type="project" value="InterPro"/>
</dbReference>
<dbReference type="InterPro" id="IPR009057">
    <property type="entry name" value="Homeodomain-like_sf"/>
</dbReference>
<feature type="domain" description="HTH araC/xylS-type" evidence="4">
    <location>
        <begin position="146"/>
        <end position="245"/>
    </location>
</feature>
<dbReference type="AlphaFoldDB" id="A0A1M5B9N5"/>
<organism evidence="5 6">
    <name type="scientific">Pedobacter caeni</name>
    <dbReference type="NCBI Taxonomy" id="288992"/>
    <lineage>
        <taxon>Bacteria</taxon>
        <taxon>Pseudomonadati</taxon>
        <taxon>Bacteroidota</taxon>
        <taxon>Sphingobacteriia</taxon>
        <taxon>Sphingobacteriales</taxon>
        <taxon>Sphingobacteriaceae</taxon>
        <taxon>Pedobacter</taxon>
    </lineage>
</organism>
<dbReference type="OrthoDB" id="323290at2"/>
<accession>A0A1M5B9N5</accession>
<sequence>MAGFTFYKPQHGLNEFIEAYWELRSDSASEFSDSLLPDGCVDLIINAGERFAVPSENVILEHGKVYIGGVMTHAVHTPIPLECRLIGVRFKPGCLSNFQQHDSLHLFKDGCTEMSKKLMPDLKQLDQDIINGFDTFYAKILKPTNHRLSLVLQYIYGSHGTADVRSIAAQNFTTERQLERDFRQYVGLSPKQFSNIIRFQYANRMLENRLVKQSLLSLALNLGYCDHAHFSKEFKKYAGSAPSMG</sequence>
<evidence type="ECO:0000259" key="4">
    <source>
        <dbReference type="PROSITE" id="PS01124"/>
    </source>
</evidence>
<dbReference type="RefSeq" id="WP_073231353.1">
    <property type="nucleotide sequence ID" value="NZ_FQUQ01000002.1"/>
</dbReference>
<dbReference type="InterPro" id="IPR018060">
    <property type="entry name" value="HTH_AraC"/>
</dbReference>
<evidence type="ECO:0000313" key="5">
    <source>
        <dbReference type="EMBL" id="SHF39057.1"/>
    </source>
</evidence>
<keyword evidence="1" id="KW-0805">Transcription regulation</keyword>
<dbReference type="GO" id="GO:0003700">
    <property type="term" value="F:DNA-binding transcription factor activity"/>
    <property type="evidence" value="ECO:0007669"/>
    <property type="project" value="InterPro"/>
</dbReference>
<protein>
    <submittedName>
        <fullName evidence="5">AraC-type DNA-binding protein</fullName>
    </submittedName>
</protein>
<gene>
    <name evidence="5" type="ORF">SAMN04488522_1021086</name>
</gene>
<dbReference type="EMBL" id="FQUQ01000002">
    <property type="protein sequence ID" value="SHF39057.1"/>
    <property type="molecule type" value="Genomic_DNA"/>
</dbReference>
<keyword evidence="6" id="KW-1185">Reference proteome</keyword>
<evidence type="ECO:0000256" key="2">
    <source>
        <dbReference type="ARBA" id="ARBA00023125"/>
    </source>
</evidence>
<dbReference type="InterPro" id="IPR050204">
    <property type="entry name" value="AraC_XylS_family_regulators"/>
</dbReference>
<dbReference type="Pfam" id="PF12833">
    <property type="entry name" value="HTH_18"/>
    <property type="match status" value="1"/>
</dbReference>
<proteinExistence type="predicted"/>
<evidence type="ECO:0000256" key="3">
    <source>
        <dbReference type="ARBA" id="ARBA00023163"/>
    </source>
</evidence>
<dbReference type="Pfam" id="PF20240">
    <property type="entry name" value="DUF6597"/>
    <property type="match status" value="1"/>
</dbReference>
<dbReference type="STRING" id="288992.SAMN04488522_1021086"/>
<dbReference type="SMART" id="SM00342">
    <property type="entry name" value="HTH_ARAC"/>
    <property type="match status" value="1"/>
</dbReference>
<dbReference type="Proteomes" id="UP000184287">
    <property type="component" value="Unassembled WGS sequence"/>
</dbReference>
<evidence type="ECO:0000256" key="1">
    <source>
        <dbReference type="ARBA" id="ARBA00023015"/>
    </source>
</evidence>
<evidence type="ECO:0000313" key="6">
    <source>
        <dbReference type="Proteomes" id="UP000184287"/>
    </source>
</evidence>
<dbReference type="SUPFAM" id="SSF46689">
    <property type="entry name" value="Homeodomain-like"/>
    <property type="match status" value="1"/>
</dbReference>
<dbReference type="InterPro" id="IPR046532">
    <property type="entry name" value="DUF6597"/>
</dbReference>
<dbReference type="PROSITE" id="PS01124">
    <property type="entry name" value="HTH_ARAC_FAMILY_2"/>
    <property type="match status" value="1"/>
</dbReference>
<dbReference type="Gene3D" id="1.10.10.60">
    <property type="entry name" value="Homeodomain-like"/>
    <property type="match status" value="1"/>
</dbReference>
<dbReference type="PANTHER" id="PTHR46796:SF13">
    <property type="entry name" value="HTH-TYPE TRANSCRIPTIONAL ACTIVATOR RHAS"/>
    <property type="match status" value="1"/>
</dbReference>
<reference evidence="6" key="1">
    <citation type="submission" date="2016-11" db="EMBL/GenBank/DDBJ databases">
        <authorList>
            <person name="Varghese N."/>
            <person name="Submissions S."/>
        </authorList>
    </citation>
    <scope>NUCLEOTIDE SEQUENCE [LARGE SCALE GENOMIC DNA]</scope>
    <source>
        <strain evidence="6">DSM 16990</strain>
    </source>
</reference>
<keyword evidence="3" id="KW-0804">Transcription</keyword>